<dbReference type="EMBL" id="VSSQ01029045">
    <property type="protein sequence ID" value="MPM79008.1"/>
    <property type="molecule type" value="Genomic_DNA"/>
</dbReference>
<evidence type="ECO:0000259" key="2">
    <source>
        <dbReference type="PROSITE" id="PS51186"/>
    </source>
</evidence>
<reference evidence="3" key="1">
    <citation type="submission" date="2019-08" db="EMBL/GenBank/DDBJ databases">
        <authorList>
            <person name="Kucharzyk K."/>
            <person name="Murdoch R.W."/>
            <person name="Higgins S."/>
            <person name="Loffler F."/>
        </authorList>
    </citation>
    <scope>NUCLEOTIDE SEQUENCE</scope>
</reference>
<dbReference type="CDD" id="cd04301">
    <property type="entry name" value="NAT_SF"/>
    <property type="match status" value="1"/>
</dbReference>
<dbReference type="InterPro" id="IPR000182">
    <property type="entry name" value="GNAT_dom"/>
</dbReference>
<dbReference type="GO" id="GO:0008080">
    <property type="term" value="F:N-acetyltransferase activity"/>
    <property type="evidence" value="ECO:0007669"/>
    <property type="project" value="InterPro"/>
</dbReference>
<dbReference type="InterPro" id="IPR016181">
    <property type="entry name" value="Acyl_CoA_acyltransferase"/>
</dbReference>
<accession>A0A645CQ31</accession>
<feature type="domain" description="N-acetyltransferase" evidence="2">
    <location>
        <begin position="7"/>
        <end position="202"/>
    </location>
</feature>
<proteinExistence type="predicted"/>
<protein>
    <recommendedName>
        <fullName evidence="2">N-acetyltransferase domain-containing protein</fullName>
    </recommendedName>
</protein>
<dbReference type="InterPro" id="IPR050769">
    <property type="entry name" value="NAT_camello-type"/>
</dbReference>
<dbReference type="PROSITE" id="PS51186">
    <property type="entry name" value="GNAT"/>
    <property type="match status" value="1"/>
</dbReference>
<evidence type="ECO:0000256" key="1">
    <source>
        <dbReference type="ARBA" id="ARBA00022679"/>
    </source>
</evidence>
<evidence type="ECO:0000313" key="3">
    <source>
        <dbReference type="EMBL" id="MPM79008.1"/>
    </source>
</evidence>
<organism evidence="3">
    <name type="scientific">bioreactor metagenome</name>
    <dbReference type="NCBI Taxonomy" id="1076179"/>
    <lineage>
        <taxon>unclassified sequences</taxon>
        <taxon>metagenomes</taxon>
        <taxon>ecological metagenomes</taxon>
    </lineage>
</organism>
<dbReference type="PANTHER" id="PTHR13947:SF37">
    <property type="entry name" value="LD18367P"/>
    <property type="match status" value="1"/>
</dbReference>
<dbReference type="SUPFAM" id="SSF55729">
    <property type="entry name" value="Acyl-CoA N-acyltransferases (Nat)"/>
    <property type="match status" value="1"/>
</dbReference>
<dbReference type="Pfam" id="PF00583">
    <property type="entry name" value="Acetyltransf_1"/>
    <property type="match status" value="1"/>
</dbReference>
<dbReference type="PANTHER" id="PTHR13947">
    <property type="entry name" value="GNAT FAMILY N-ACETYLTRANSFERASE"/>
    <property type="match status" value="1"/>
</dbReference>
<sequence length="213" mass="24044">MTDLSPVTLRPATPLDASEAAVLIAETMGGYGVMTMGLGSLQREIRILEDWFARPGNRFCYEYTWIAEVDGKVAGLLLTLPGDRLDELEHSLSKGILKYYNPFELLQMVWRLMVIGRSEEADKNEYVLAHLAVKEEYRQKGIASRLIQKAEDLAFVNGFSRLVLEVELDNVPARTLYQIQGFELQFTTEFGRHAKTLSCPGYHKLVKIVSSRG</sequence>
<name>A0A645CQ31_9ZZZZ</name>
<keyword evidence="1" id="KW-0808">Transferase</keyword>
<dbReference type="AlphaFoldDB" id="A0A645CQ31"/>
<gene>
    <name evidence="3" type="ORF">SDC9_126024</name>
</gene>
<dbReference type="Gene3D" id="3.40.630.30">
    <property type="match status" value="1"/>
</dbReference>
<comment type="caution">
    <text evidence="3">The sequence shown here is derived from an EMBL/GenBank/DDBJ whole genome shotgun (WGS) entry which is preliminary data.</text>
</comment>